<sequence>MSAKSKWLAGDVPSESKYERARKLLAKARESEPPPRVMMKSAKLEWALDFAKLWMMKGQIKEQQGKLYEAIDTYNNGIKTCPTLIPLWLLLSGLEEKRGVLTKARSILERGRLKNPKTAILWLEAIRIEIRAGNKEMANTLLARALQECPTAGELWSEAIFLENRPQRKAKSVDALKKCEHNPNVLLVV</sequence>
<dbReference type="InterPro" id="IPR003107">
    <property type="entry name" value="HAT"/>
</dbReference>
<accession>A0A1J1HQP7</accession>
<dbReference type="Gene3D" id="1.25.40.10">
    <property type="entry name" value="Tetratricopeptide repeat domain"/>
    <property type="match status" value="1"/>
</dbReference>
<keyword evidence="1" id="KW-0677">Repeat</keyword>
<dbReference type="GO" id="GO:0046540">
    <property type="term" value="C:U4/U6 x U5 tri-snRNP complex"/>
    <property type="evidence" value="ECO:0007669"/>
    <property type="project" value="TreeGrafter"/>
</dbReference>
<protein>
    <submittedName>
        <fullName evidence="2">CLUMA_CG003476, isoform A</fullName>
    </submittedName>
</protein>
<dbReference type="InterPro" id="IPR045075">
    <property type="entry name" value="Syf1-like"/>
</dbReference>
<dbReference type="GO" id="GO:0071013">
    <property type="term" value="C:catalytic step 2 spliceosome"/>
    <property type="evidence" value="ECO:0007669"/>
    <property type="project" value="TreeGrafter"/>
</dbReference>
<organism evidence="2 3">
    <name type="scientific">Clunio marinus</name>
    <dbReference type="NCBI Taxonomy" id="568069"/>
    <lineage>
        <taxon>Eukaryota</taxon>
        <taxon>Metazoa</taxon>
        <taxon>Ecdysozoa</taxon>
        <taxon>Arthropoda</taxon>
        <taxon>Hexapoda</taxon>
        <taxon>Insecta</taxon>
        <taxon>Pterygota</taxon>
        <taxon>Neoptera</taxon>
        <taxon>Endopterygota</taxon>
        <taxon>Diptera</taxon>
        <taxon>Nematocera</taxon>
        <taxon>Chironomoidea</taxon>
        <taxon>Chironomidae</taxon>
        <taxon>Clunio</taxon>
    </lineage>
</organism>
<gene>
    <name evidence="2" type="ORF">CLUMA_CG003476</name>
</gene>
<dbReference type="Proteomes" id="UP000183832">
    <property type="component" value="Unassembled WGS sequence"/>
</dbReference>
<name>A0A1J1HQP7_9DIPT</name>
<dbReference type="OrthoDB" id="440128at2759"/>
<dbReference type="SUPFAM" id="SSF48452">
    <property type="entry name" value="TPR-like"/>
    <property type="match status" value="1"/>
</dbReference>
<evidence type="ECO:0000313" key="2">
    <source>
        <dbReference type="EMBL" id="CRK89858.1"/>
    </source>
</evidence>
<proteinExistence type="predicted"/>
<dbReference type="STRING" id="568069.A0A1J1HQP7"/>
<dbReference type="GO" id="GO:0000244">
    <property type="term" value="P:spliceosomal tri-snRNP complex assembly"/>
    <property type="evidence" value="ECO:0007669"/>
    <property type="project" value="TreeGrafter"/>
</dbReference>
<dbReference type="EMBL" id="CVRI01000014">
    <property type="protein sequence ID" value="CRK89858.1"/>
    <property type="molecule type" value="Genomic_DNA"/>
</dbReference>
<dbReference type="PANTHER" id="PTHR11246:SF1">
    <property type="entry name" value="PRE-MRNA-PROCESSING FACTOR 6"/>
    <property type="match status" value="1"/>
</dbReference>
<keyword evidence="3" id="KW-1185">Reference proteome</keyword>
<dbReference type="InterPro" id="IPR011990">
    <property type="entry name" value="TPR-like_helical_dom_sf"/>
</dbReference>
<evidence type="ECO:0000256" key="1">
    <source>
        <dbReference type="ARBA" id="ARBA00022737"/>
    </source>
</evidence>
<reference evidence="2 3" key="1">
    <citation type="submission" date="2015-04" db="EMBL/GenBank/DDBJ databases">
        <authorList>
            <person name="Syromyatnikov M.Y."/>
            <person name="Popov V.N."/>
        </authorList>
    </citation>
    <scope>NUCLEOTIDE SEQUENCE [LARGE SCALE GENOMIC DNA]</scope>
</reference>
<dbReference type="AlphaFoldDB" id="A0A1J1HQP7"/>
<dbReference type="SMART" id="SM00386">
    <property type="entry name" value="HAT"/>
    <property type="match status" value="4"/>
</dbReference>
<evidence type="ECO:0000313" key="3">
    <source>
        <dbReference type="Proteomes" id="UP000183832"/>
    </source>
</evidence>
<dbReference type="PANTHER" id="PTHR11246">
    <property type="entry name" value="PRE-MRNA SPLICING FACTOR"/>
    <property type="match status" value="1"/>
</dbReference>